<gene>
    <name evidence="1" type="ORF">DFH07DRAFT_772397</name>
</gene>
<evidence type="ECO:0000313" key="1">
    <source>
        <dbReference type="EMBL" id="KAJ7758823.1"/>
    </source>
</evidence>
<evidence type="ECO:0000313" key="2">
    <source>
        <dbReference type="Proteomes" id="UP001215280"/>
    </source>
</evidence>
<accession>A0AAD7NGE4</accession>
<comment type="caution">
    <text evidence="1">The sequence shown here is derived from an EMBL/GenBank/DDBJ whole genome shotgun (WGS) entry which is preliminary data.</text>
</comment>
<proteinExistence type="predicted"/>
<dbReference type="Proteomes" id="UP001215280">
    <property type="component" value="Unassembled WGS sequence"/>
</dbReference>
<dbReference type="AlphaFoldDB" id="A0AAD7NGE4"/>
<dbReference type="EMBL" id="JARJLG010000054">
    <property type="protein sequence ID" value="KAJ7758823.1"/>
    <property type="molecule type" value="Genomic_DNA"/>
</dbReference>
<organism evidence="1 2">
    <name type="scientific">Mycena maculata</name>
    <dbReference type="NCBI Taxonomy" id="230809"/>
    <lineage>
        <taxon>Eukaryota</taxon>
        <taxon>Fungi</taxon>
        <taxon>Dikarya</taxon>
        <taxon>Basidiomycota</taxon>
        <taxon>Agaricomycotina</taxon>
        <taxon>Agaricomycetes</taxon>
        <taxon>Agaricomycetidae</taxon>
        <taxon>Agaricales</taxon>
        <taxon>Marasmiineae</taxon>
        <taxon>Mycenaceae</taxon>
        <taxon>Mycena</taxon>
    </lineage>
</organism>
<sequence length="233" mass="25311">MPKFKVSSLDLTISTGLLATDEDHPTGPRVYLRTSNGKINALLLLANNTVLSAEIHTALAPLDITVYQHRNAAQTSAFNRLSASTSAARAALHLDSGYEGAYELHTRSPGETSVEENPDVGDPLGLGRLRTVMREPTERRAHLWGNVFWSEAGELGGMGFHYGEHIGRGCGTVSGREYGSELYSTKPGSNQACLAVQIGVMLSLDFTVQLDTVYFCCNFARLYSMIGYPLLLL</sequence>
<keyword evidence="2" id="KW-1185">Reference proteome</keyword>
<protein>
    <submittedName>
        <fullName evidence="1">Uncharacterized protein</fullName>
    </submittedName>
</protein>
<name>A0AAD7NGE4_9AGAR</name>
<reference evidence="1" key="1">
    <citation type="submission" date="2023-03" db="EMBL/GenBank/DDBJ databases">
        <title>Massive genome expansion in bonnet fungi (Mycena s.s.) driven by repeated elements and novel gene families across ecological guilds.</title>
        <authorList>
            <consortium name="Lawrence Berkeley National Laboratory"/>
            <person name="Harder C.B."/>
            <person name="Miyauchi S."/>
            <person name="Viragh M."/>
            <person name="Kuo A."/>
            <person name="Thoen E."/>
            <person name="Andreopoulos B."/>
            <person name="Lu D."/>
            <person name="Skrede I."/>
            <person name="Drula E."/>
            <person name="Henrissat B."/>
            <person name="Morin E."/>
            <person name="Kohler A."/>
            <person name="Barry K."/>
            <person name="LaButti K."/>
            <person name="Morin E."/>
            <person name="Salamov A."/>
            <person name="Lipzen A."/>
            <person name="Mereny Z."/>
            <person name="Hegedus B."/>
            <person name="Baldrian P."/>
            <person name="Stursova M."/>
            <person name="Weitz H."/>
            <person name="Taylor A."/>
            <person name="Grigoriev I.V."/>
            <person name="Nagy L.G."/>
            <person name="Martin F."/>
            <person name="Kauserud H."/>
        </authorList>
    </citation>
    <scope>NUCLEOTIDE SEQUENCE</scope>
    <source>
        <strain evidence="1">CBHHK188m</strain>
    </source>
</reference>